<dbReference type="GO" id="GO:0042073">
    <property type="term" value="P:intraciliary transport"/>
    <property type="evidence" value="ECO:0007669"/>
    <property type="project" value="InterPro"/>
</dbReference>
<feature type="compositionally biased region" description="Low complexity" evidence="1">
    <location>
        <begin position="433"/>
        <end position="442"/>
    </location>
</feature>
<feature type="compositionally biased region" description="Polar residues" evidence="1">
    <location>
        <begin position="601"/>
        <end position="613"/>
    </location>
</feature>
<dbReference type="InterPro" id="IPR042505">
    <property type="entry name" value="DYNC2I1"/>
</dbReference>
<protein>
    <submittedName>
        <fullName evidence="2">Uncharacterized protein</fullName>
    </submittedName>
</protein>
<dbReference type="GO" id="GO:0005868">
    <property type="term" value="C:cytoplasmic dynein complex"/>
    <property type="evidence" value="ECO:0007669"/>
    <property type="project" value="InterPro"/>
</dbReference>
<feature type="compositionally biased region" description="Basic and acidic residues" evidence="1">
    <location>
        <begin position="118"/>
        <end position="127"/>
    </location>
</feature>
<dbReference type="Proteomes" id="UP000663891">
    <property type="component" value="Unassembled WGS sequence"/>
</dbReference>
<organism evidence="2 3">
    <name type="scientific">Adineta steineri</name>
    <dbReference type="NCBI Taxonomy" id="433720"/>
    <lineage>
        <taxon>Eukaryota</taxon>
        <taxon>Metazoa</taxon>
        <taxon>Spiralia</taxon>
        <taxon>Gnathifera</taxon>
        <taxon>Rotifera</taxon>
        <taxon>Eurotatoria</taxon>
        <taxon>Bdelloidea</taxon>
        <taxon>Adinetida</taxon>
        <taxon>Adinetidae</taxon>
        <taxon>Adineta</taxon>
    </lineage>
</organism>
<dbReference type="PANTHER" id="PTHR16022">
    <property type="entry name" value="WD REPEAT DOMAIN 60"/>
    <property type="match status" value="1"/>
</dbReference>
<feature type="compositionally biased region" description="Basic and acidic residues" evidence="1">
    <location>
        <begin position="396"/>
        <end position="411"/>
    </location>
</feature>
<evidence type="ECO:0000313" key="3">
    <source>
        <dbReference type="Proteomes" id="UP000663891"/>
    </source>
</evidence>
<feature type="compositionally biased region" description="Acidic residues" evidence="1">
    <location>
        <begin position="464"/>
        <end position="480"/>
    </location>
</feature>
<feature type="compositionally biased region" description="Basic residues" evidence="1">
    <location>
        <begin position="128"/>
        <end position="137"/>
    </location>
</feature>
<dbReference type="GO" id="GO:0005929">
    <property type="term" value="C:cilium"/>
    <property type="evidence" value="ECO:0007669"/>
    <property type="project" value="GOC"/>
</dbReference>
<feature type="region of interest" description="Disordered" evidence="1">
    <location>
        <begin position="299"/>
        <end position="347"/>
    </location>
</feature>
<evidence type="ECO:0000313" key="2">
    <source>
        <dbReference type="EMBL" id="CAF1226044.1"/>
    </source>
</evidence>
<feature type="region of interest" description="Disordered" evidence="1">
    <location>
        <begin position="431"/>
        <end position="515"/>
    </location>
</feature>
<feature type="compositionally biased region" description="Polar residues" evidence="1">
    <location>
        <begin position="620"/>
        <end position="648"/>
    </location>
</feature>
<comment type="caution">
    <text evidence="2">The sequence shown here is derived from an EMBL/GenBank/DDBJ whole genome shotgun (WGS) entry which is preliminary data.</text>
</comment>
<feature type="region of interest" description="Disordered" evidence="1">
    <location>
        <begin position="601"/>
        <end position="650"/>
    </location>
</feature>
<reference evidence="2" key="1">
    <citation type="submission" date="2021-02" db="EMBL/GenBank/DDBJ databases">
        <authorList>
            <person name="Nowell W R."/>
        </authorList>
    </citation>
    <scope>NUCLEOTIDE SEQUENCE</scope>
</reference>
<name>A0A814Y8C2_9BILA</name>
<feature type="region of interest" description="Disordered" evidence="1">
    <location>
        <begin position="1"/>
        <end position="210"/>
    </location>
</feature>
<evidence type="ECO:0000256" key="1">
    <source>
        <dbReference type="SAM" id="MobiDB-lite"/>
    </source>
</evidence>
<gene>
    <name evidence="2" type="ORF">VCS650_LOCUS26986</name>
</gene>
<feature type="compositionally biased region" description="Basic and acidic residues" evidence="1">
    <location>
        <begin position="699"/>
        <end position="712"/>
    </location>
</feature>
<feature type="compositionally biased region" description="Acidic residues" evidence="1">
    <location>
        <begin position="161"/>
        <end position="177"/>
    </location>
</feature>
<feature type="compositionally biased region" description="Basic and acidic residues" evidence="1">
    <location>
        <begin position="85"/>
        <end position="105"/>
    </location>
</feature>
<dbReference type="GO" id="GO:0045503">
    <property type="term" value="F:dynein light chain binding"/>
    <property type="evidence" value="ECO:0007669"/>
    <property type="project" value="InterPro"/>
</dbReference>
<dbReference type="AlphaFoldDB" id="A0A814Y8C2"/>
<feature type="compositionally biased region" description="Polar residues" evidence="1">
    <location>
        <begin position="317"/>
        <end position="345"/>
    </location>
</feature>
<feature type="compositionally biased region" description="Polar residues" evidence="1">
    <location>
        <begin position="299"/>
        <end position="310"/>
    </location>
</feature>
<feature type="compositionally biased region" description="Basic and acidic residues" evidence="1">
    <location>
        <begin position="1"/>
        <end position="49"/>
    </location>
</feature>
<accession>A0A814Y8C2</accession>
<dbReference type="GO" id="GO:0045504">
    <property type="term" value="F:dynein heavy chain binding"/>
    <property type="evidence" value="ECO:0007669"/>
    <property type="project" value="InterPro"/>
</dbReference>
<feature type="region of interest" description="Disordered" evidence="1">
    <location>
        <begin position="688"/>
        <end position="712"/>
    </location>
</feature>
<feature type="region of interest" description="Disordered" evidence="1">
    <location>
        <begin position="385"/>
        <end position="416"/>
    </location>
</feature>
<dbReference type="PANTHER" id="PTHR16022:SF0">
    <property type="entry name" value="CYTOPLASMIC DYNEIN 2 INTERMEDIATE CHAIN 1"/>
    <property type="match status" value="1"/>
</dbReference>
<dbReference type="EMBL" id="CAJNON010000372">
    <property type="protein sequence ID" value="CAF1226044.1"/>
    <property type="molecule type" value="Genomic_DNA"/>
</dbReference>
<sequence>MTSKKSRDTSKSKHSSKDDYREDKHRGSSKDYEQEVPSTRHKDKSDSHKSKSKHSSKTNDYDQDAVALPDEEEERERRRRKKLRKQLEEEERLKREEDERLKREQEEYEEERRRRKEKNRDVENGDSRKHKSSRVKSPRSPSPPPAPSKHKSKGTEKDDNYSDDFEQNYDDDFDDEPAPPPVKKSSSSYKEEKYNSTYDESPKAKSYSSSTTTGVNEVQVYANTRRFHSHDISDRIRRRYKDLSRLITLDRQSFNILDMAPMPAHAAYMRDIRLSNTKNQSTDNTDGGTGWTANIKVQTNDDAEHVQSQTDEVDTRSMWTQHPSENQNKSCGSGNTNDENQFSDINKTRENEELLRMLRLETDLGRYQTFVTNAGKLMLALLDDQQTTSTKSNSKRSKDNDEQDGMQRESDLNFSSGLTILPGLSFKSDTSIAASSRVKSPRSPSPPPAPSKHKSKGTEKDDNYSDDFEQNYDDDFDDEPAPPPVKKSSSSYKEEKYNSTYDESPKTKSYSSSTTTGVNEVQVYANTRRFHSHDISDRIRRRYKDLSRLITLDRQSFNILDMAPMPAHAAYMRDIRLSSTKNQSTDNTDGGTGWTANIKVQTNDDAEHVQSQTDEVDTRSMWTQHPSENQNKSCGSGNTNDENQFSDINKTRENEELLRMLRLETDLGRYQTFVTNAGKLMLALLDEQQTTSTKSNSKRSKDNDEQDGMQRESDLNFSSGLTILPGLSAGDGGCCFRRGGLFIFDFGAGAGAGAC</sequence>
<proteinExistence type="predicted"/>
<dbReference type="OrthoDB" id="2162425at2759"/>